<feature type="domain" description="PCI" evidence="8">
    <location>
        <begin position="192"/>
        <end position="370"/>
    </location>
</feature>
<dbReference type="InterPro" id="IPR054559">
    <property type="entry name" value="PSMD12-CSN4-like_N"/>
</dbReference>
<dbReference type="SMART" id="SM00088">
    <property type="entry name" value="PINT"/>
    <property type="match status" value="1"/>
</dbReference>
<dbReference type="EMBL" id="CAKKNE010000004">
    <property type="protein sequence ID" value="CAH0373788.1"/>
    <property type="molecule type" value="Genomic_DNA"/>
</dbReference>
<dbReference type="OrthoDB" id="295656at2759"/>
<keyword evidence="7" id="KW-0539">Nucleus</keyword>
<sequence length="398" mass="43410">MDAQLQQISSKPNSEQPAAYQSLIDATASSQDAAGMRTILERLLSDAVPQAASRAAAAHFAQAIQAKMTSDATTDLLTWSLEQIKRQAQSFEACDATLRQALFSRLVDAGDYREAALVLGGTNVENSARQYSAAEKATLYVTVAETFLEEDESVDAEAYVSRASGLMRDVSASENWALHLRYRVTLARTLDARRKFLDASMRYYELSRADDAKIDREELTTLLAKAVTCALLGNAGPQRSRILTLLYKDERLDDLERSADFAGHARVLKRTVTGQLVRTRDTSQFMASLMPHQTALLSDGLTIPEAAMIQHNLVAVAHIYCNISIEHCAQLLDVAPGRVETTAAKMIAAGRLAASLDQVDGVLHFHATQNALDSFDESIKALCLGVNACYEHAEQLAA</sequence>
<dbReference type="GO" id="GO:0008180">
    <property type="term" value="C:COP9 signalosome"/>
    <property type="evidence" value="ECO:0007669"/>
    <property type="project" value="UniProtKB-KW"/>
</dbReference>
<dbReference type="InterPro" id="IPR036388">
    <property type="entry name" value="WH-like_DNA-bd_sf"/>
</dbReference>
<comment type="subcellular location">
    <subcellularLocation>
        <location evidence="2">Cytoplasm</location>
    </subcellularLocation>
    <subcellularLocation>
        <location evidence="1">Nucleus</location>
    </subcellularLocation>
</comment>
<evidence type="ECO:0000256" key="1">
    <source>
        <dbReference type="ARBA" id="ARBA00004123"/>
    </source>
</evidence>
<accession>A0A8J2SNR5</accession>
<protein>
    <recommendedName>
        <fullName evidence="4">COP9 signalosome complex subunit 4</fullName>
    </recommendedName>
</protein>
<evidence type="ECO:0000313" key="10">
    <source>
        <dbReference type="Proteomes" id="UP000789595"/>
    </source>
</evidence>
<dbReference type="InterPro" id="IPR036390">
    <property type="entry name" value="WH_DNA-bd_sf"/>
</dbReference>
<dbReference type="GO" id="GO:0005829">
    <property type="term" value="C:cytosol"/>
    <property type="evidence" value="ECO:0007669"/>
    <property type="project" value="TreeGrafter"/>
</dbReference>
<keyword evidence="6" id="KW-0736">Signalosome</keyword>
<keyword evidence="5" id="KW-0963">Cytoplasm</keyword>
<comment type="similarity">
    <text evidence="3">Belongs to the CSN4 family.</text>
</comment>
<dbReference type="PANTHER" id="PTHR10855:SF2">
    <property type="entry name" value="COP9 SIGNALOSOME COMPLEX SUBUNIT 4"/>
    <property type="match status" value="1"/>
</dbReference>
<evidence type="ECO:0000256" key="2">
    <source>
        <dbReference type="ARBA" id="ARBA00004496"/>
    </source>
</evidence>
<evidence type="ECO:0000256" key="7">
    <source>
        <dbReference type="ARBA" id="ARBA00023242"/>
    </source>
</evidence>
<evidence type="ECO:0000256" key="4">
    <source>
        <dbReference type="ARBA" id="ARBA00014881"/>
    </source>
</evidence>
<dbReference type="Proteomes" id="UP000789595">
    <property type="component" value="Unassembled WGS sequence"/>
</dbReference>
<evidence type="ECO:0000259" key="8">
    <source>
        <dbReference type="PROSITE" id="PS50250"/>
    </source>
</evidence>
<evidence type="ECO:0000256" key="6">
    <source>
        <dbReference type="ARBA" id="ARBA00022790"/>
    </source>
</evidence>
<dbReference type="AlphaFoldDB" id="A0A8J2SNR5"/>
<evidence type="ECO:0000256" key="5">
    <source>
        <dbReference type="ARBA" id="ARBA00022490"/>
    </source>
</evidence>
<dbReference type="Gene3D" id="1.10.10.10">
    <property type="entry name" value="Winged helix-like DNA-binding domain superfamily/Winged helix DNA-binding domain"/>
    <property type="match status" value="1"/>
</dbReference>
<proteinExistence type="inferred from homology"/>
<keyword evidence="10" id="KW-1185">Reference proteome</keyword>
<dbReference type="SUPFAM" id="SSF46785">
    <property type="entry name" value="Winged helix' DNA-binding domain"/>
    <property type="match status" value="1"/>
</dbReference>
<dbReference type="Pfam" id="PF22241">
    <property type="entry name" value="PSMD12-CSN4_N"/>
    <property type="match status" value="1"/>
</dbReference>
<dbReference type="PANTHER" id="PTHR10855">
    <property type="entry name" value="26S PROTEASOME NON-ATPASE REGULATORY SUBUNIT 12/COP9 SIGNALOSOME COMPLEX SUBUNIT 4"/>
    <property type="match status" value="1"/>
</dbReference>
<gene>
    <name evidence="9" type="ORF">PECAL_4P10270</name>
</gene>
<comment type="caution">
    <text evidence="9">The sequence shown here is derived from an EMBL/GenBank/DDBJ whole genome shotgun (WGS) entry which is preliminary data.</text>
</comment>
<dbReference type="InterPro" id="IPR040134">
    <property type="entry name" value="PSMD12/CSN4"/>
</dbReference>
<reference evidence="9" key="1">
    <citation type="submission" date="2021-11" db="EMBL/GenBank/DDBJ databases">
        <authorList>
            <consortium name="Genoscope - CEA"/>
            <person name="William W."/>
        </authorList>
    </citation>
    <scope>NUCLEOTIDE SEQUENCE</scope>
</reference>
<dbReference type="Pfam" id="PF01399">
    <property type="entry name" value="PCI"/>
    <property type="match status" value="1"/>
</dbReference>
<organism evidence="9 10">
    <name type="scientific">Pelagomonas calceolata</name>
    <dbReference type="NCBI Taxonomy" id="35677"/>
    <lineage>
        <taxon>Eukaryota</taxon>
        <taxon>Sar</taxon>
        <taxon>Stramenopiles</taxon>
        <taxon>Ochrophyta</taxon>
        <taxon>Pelagophyceae</taxon>
        <taxon>Pelagomonadales</taxon>
        <taxon>Pelagomonadaceae</taxon>
        <taxon>Pelagomonas</taxon>
    </lineage>
</organism>
<dbReference type="PROSITE" id="PS50250">
    <property type="entry name" value="PCI"/>
    <property type="match status" value="1"/>
</dbReference>
<dbReference type="InterPro" id="IPR000717">
    <property type="entry name" value="PCI_dom"/>
</dbReference>
<name>A0A8J2SNR5_9STRA</name>
<evidence type="ECO:0000256" key="3">
    <source>
        <dbReference type="ARBA" id="ARBA00010417"/>
    </source>
</evidence>
<evidence type="ECO:0000313" key="9">
    <source>
        <dbReference type="EMBL" id="CAH0373788.1"/>
    </source>
</evidence>